<keyword evidence="2" id="KW-0472">Membrane</keyword>
<feature type="region of interest" description="Disordered" evidence="1">
    <location>
        <begin position="1"/>
        <end position="42"/>
    </location>
</feature>
<proteinExistence type="predicted"/>
<dbReference type="OrthoDB" id="1666612at2"/>
<dbReference type="RefSeq" id="WP_073089693.1">
    <property type="nucleotide sequence ID" value="NZ_FRBC01000012.1"/>
</dbReference>
<feature type="transmembrane region" description="Helical" evidence="2">
    <location>
        <begin position="65"/>
        <end position="84"/>
    </location>
</feature>
<reference evidence="3 4" key="1">
    <citation type="submission" date="2016-11" db="EMBL/GenBank/DDBJ databases">
        <authorList>
            <person name="Jaros S."/>
            <person name="Januszkiewicz K."/>
            <person name="Wedrychowicz H."/>
        </authorList>
    </citation>
    <scope>NUCLEOTIDE SEQUENCE [LARGE SCALE GENOMIC DNA]</scope>
    <source>
        <strain evidence="3 4">HD4</strain>
    </source>
</reference>
<accession>A0A1M6UGI6</accession>
<sequence length="110" mass="12363">MEQEENKVRVMSPDERNAYDGITIEEGGDSQEPRSRQRYGGRDFGQGFQIHTFGWKDLLFGRKSVLQRVLMAAGIVAVLAFLFFVALPVIIVMLGVGVAVWLVLQLFFGK</sequence>
<protein>
    <submittedName>
        <fullName evidence="3">Uncharacterized protein</fullName>
    </submittedName>
</protein>
<keyword evidence="2" id="KW-0812">Transmembrane</keyword>
<evidence type="ECO:0000313" key="3">
    <source>
        <dbReference type="EMBL" id="SHK68280.1"/>
    </source>
</evidence>
<dbReference type="EMBL" id="FRBC01000012">
    <property type="protein sequence ID" value="SHK68280.1"/>
    <property type="molecule type" value="Genomic_DNA"/>
</dbReference>
<evidence type="ECO:0000256" key="2">
    <source>
        <dbReference type="SAM" id="Phobius"/>
    </source>
</evidence>
<evidence type="ECO:0000313" key="4">
    <source>
        <dbReference type="Proteomes" id="UP000184263"/>
    </source>
</evidence>
<evidence type="ECO:0000256" key="1">
    <source>
        <dbReference type="SAM" id="MobiDB-lite"/>
    </source>
</evidence>
<feature type="compositionally biased region" description="Basic and acidic residues" evidence="1">
    <location>
        <begin position="1"/>
        <end position="18"/>
    </location>
</feature>
<organism evidence="3 4">
    <name type="scientific">Selenomonas ruminantium</name>
    <dbReference type="NCBI Taxonomy" id="971"/>
    <lineage>
        <taxon>Bacteria</taxon>
        <taxon>Bacillati</taxon>
        <taxon>Bacillota</taxon>
        <taxon>Negativicutes</taxon>
        <taxon>Selenomonadales</taxon>
        <taxon>Selenomonadaceae</taxon>
        <taxon>Selenomonas</taxon>
    </lineage>
</organism>
<dbReference type="AlphaFoldDB" id="A0A1M6UGI6"/>
<dbReference type="Proteomes" id="UP000184263">
    <property type="component" value="Unassembled WGS sequence"/>
</dbReference>
<name>A0A1M6UGI6_SELRU</name>
<keyword evidence="2" id="KW-1133">Transmembrane helix</keyword>
<gene>
    <name evidence="3" type="ORF">SAMN05216582_11255</name>
</gene>